<keyword evidence="5" id="KW-1185">Reference proteome</keyword>
<keyword evidence="2" id="KW-0833">Ubl conjugation pathway</keyword>
<dbReference type="InterPro" id="IPR011333">
    <property type="entry name" value="SKP1/BTB/POZ_sf"/>
</dbReference>
<sequence length="259" mass="30169">MDWQTSRKTIRERTQYMFNNALHSDIEFAVVKSNGELDKIPAHKFILAIGSPVFESQFHGPMAEKDCRTINYNGTVEGLLEFLRYVYYDEVQLNQNVVMEVLHLAKFYIVPSLVSMCSHFLEENLGPKDVFIVLPEAIKYEEVKLQGICWKCVEFDTELAVTSEAFLNVTQEILCDILERDSLRIREIDLFKAVYRWAEHKMQRQGSDGEARTMRDIIGDKAFHLIRFPTMSKEEIGEVLSQASDLLTKKELFELFLYF</sequence>
<dbReference type="SUPFAM" id="SSF54695">
    <property type="entry name" value="POZ domain"/>
    <property type="match status" value="1"/>
</dbReference>
<dbReference type="Gene3D" id="1.25.40.420">
    <property type="match status" value="1"/>
</dbReference>
<proteinExistence type="predicted"/>
<dbReference type="Pfam" id="PF07707">
    <property type="entry name" value="BACK"/>
    <property type="match status" value="1"/>
</dbReference>
<dbReference type="OMA" id="ACVIYLE"/>
<dbReference type="SMART" id="SM00875">
    <property type="entry name" value="BACK"/>
    <property type="match status" value="1"/>
</dbReference>
<evidence type="ECO:0000256" key="2">
    <source>
        <dbReference type="ARBA" id="ARBA00022786"/>
    </source>
</evidence>
<feature type="domain" description="BTB" evidence="3">
    <location>
        <begin position="24"/>
        <end position="95"/>
    </location>
</feature>
<dbReference type="PANTHER" id="PTHR45774:SF3">
    <property type="entry name" value="BTB (POZ) DOMAIN-CONTAINING 2B-RELATED"/>
    <property type="match status" value="1"/>
</dbReference>
<organism evidence="4 5">
    <name type="scientific">Nematostella vectensis</name>
    <name type="common">Starlet sea anemone</name>
    <dbReference type="NCBI Taxonomy" id="45351"/>
    <lineage>
        <taxon>Eukaryota</taxon>
        <taxon>Metazoa</taxon>
        <taxon>Cnidaria</taxon>
        <taxon>Anthozoa</taxon>
        <taxon>Hexacorallia</taxon>
        <taxon>Actiniaria</taxon>
        <taxon>Edwardsiidae</taxon>
        <taxon>Nematostella</taxon>
    </lineage>
</organism>
<dbReference type="HOGENOM" id="CLU_015899_4_1_1"/>
<dbReference type="eggNOG" id="KOG2075">
    <property type="taxonomic scope" value="Eukaryota"/>
</dbReference>
<evidence type="ECO:0000313" key="5">
    <source>
        <dbReference type="Proteomes" id="UP000001593"/>
    </source>
</evidence>
<dbReference type="PANTHER" id="PTHR45774">
    <property type="entry name" value="BTB/POZ DOMAIN-CONTAINING"/>
    <property type="match status" value="1"/>
</dbReference>
<dbReference type="PROSITE" id="PS50097">
    <property type="entry name" value="BTB"/>
    <property type="match status" value="1"/>
</dbReference>
<dbReference type="Proteomes" id="UP000001593">
    <property type="component" value="Unassembled WGS sequence"/>
</dbReference>
<feature type="non-terminal residue" evidence="4">
    <location>
        <position position="259"/>
    </location>
</feature>
<dbReference type="SMART" id="SM00225">
    <property type="entry name" value="BTB"/>
    <property type="match status" value="1"/>
</dbReference>
<dbReference type="FunFam" id="1.25.40.420:FF:000008">
    <property type="entry name" value="BTB/POZ domain-containing protein POB1"/>
    <property type="match status" value="1"/>
</dbReference>
<reference evidence="4 5" key="1">
    <citation type="journal article" date="2007" name="Science">
        <title>Sea anemone genome reveals ancestral eumetazoan gene repertoire and genomic organization.</title>
        <authorList>
            <person name="Putnam N.H."/>
            <person name="Srivastava M."/>
            <person name="Hellsten U."/>
            <person name="Dirks B."/>
            <person name="Chapman J."/>
            <person name="Salamov A."/>
            <person name="Terry A."/>
            <person name="Shapiro H."/>
            <person name="Lindquist E."/>
            <person name="Kapitonov V.V."/>
            <person name="Jurka J."/>
            <person name="Genikhovich G."/>
            <person name="Grigoriev I.V."/>
            <person name="Lucas S.M."/>
            <person name="Steele R.E."/>
            <person name="Finnerty J.R."/>
            <person name="Technau U."/>
            <person name="Martindale M.Q."/>
            <person name="Rokhsar D.S."/>
        </authorList>
    </citation>
    <scope>NUCLEOTIDE SEQUENCE [LARGE SCALE GENOMIC DNA]</scope>
    <source>
        <strain evidence="5">CH2 X CH6</strain>
    </source>
</reference>
<dbReference type="GO" id="GO:0022008">
    <property type="term" value="P:neurogenesis"/>
    <property type="evidence" value="ECO:0000318"/>
    <property type="project" value="GO_Central"/>
</dbReference>
<dbReference type="EMBL" id="DS469549">
    <property type="protein sequence ID" value="EDO43931.1"/>
    <property type="molecule type" value="Genomic_DNA"/>
</dbReference>
<dbReference type="AlphaFoldDB" id="A7RXA8"/>
<evidence type="ECO:0000259" key="3">
    <source>
        <dbReference type="PROSITE" id="PS50097"/>
    </source>
</evidence>
<gene>
    <name evidence="4" type="ORF">NEMVEDRAFT_v1g163784</name>
</gene>
<dbReference type="InParanoid" id="A7RXA8"/>
<protein>
    <recommendedName>
        <fullName evidence="3">BTB domain-containing protein</fullName>
    </recommendedName>
</protein>
<dbReference type="PhylomeDB" id="A7RXA8"/>
<accession>A7RXA8</accession>
<dbReference type="InterPro" id="IPR000210">
    <property type="entry name" value="BTB/POZ_dom"/>
</dbReference>
<dbReference type="Pfam" id="PF00651">
    <property type="entry name" value="BTB"/>
    <property type="match status" value="1"/>
</dbReference>
<dbReference type="Gene3D" id="3.30.710.10">
    <property type="entry name" value="Potassium Channel Kv1.1, Chain A"/>
    <property type="match status" value="1"/>
</dbReference>
<comment type="pathway">
    <text evidence="1">Protein modification; protein ubiquitination.</text>
</comment>
<evidence type="ECO:0000256" key="1">
    <source>
        <dbReference type="ARBA" id="ARBA00004906"/>
    </source>
</evidence>
<name>A7RXA8_NEMVE</name>
<evidence type="ECO:0000313" key="4">
    <source>
        <dbReference type="EMBL" id="EDO43931.1"/>
    </source>
</evidence>
<dbReference type="GO" id="GO:0005829">
    <property type="term" value="C:cytosol"/>
    <property type="evidence" value="ECO:0000318"/>
    <property type="project" value="GO_Central"/>
</dbReference>
<dbReference type="InterPro" id="IPR011705">
    <property type="entry name" value="BACK"/>
</dbReference>
<dbReference type="STRING" id="45351.A7RXA8"/>
<dbReference type="KEGG" id="nve:5515893"/>